<dbReference type="GeneID" id="20667061"/>
<dbReference type="Proteomes" id="UP000030671">
    <property type="component" value="Unassembled WGS sequence"/>
</dbReference>
<accession>W4K9S0</accession>
<dbReference type="OrthoDB" id="3253907at2759"/>
<dbReference type="EMBL" id="KI925457">
    <property type="protein sequence ID" value="ETW82499.1"/>
    <property type="molecule type" value="Genomic_DNA"/>
</dbReference>
<dbReference type="AlphaFoldDB" id="W4K9S0"/>
<evidence type="ECO:0000259" key="1">
    <source>
        <dbReference type="PROSITE" id="PS50879"/>
    </source>
</evidence>
<feature type="non-terminal residue" evidence="2">
    <location>
        <position position="1"/>
    </location>
</feature>
<dbReference type="Gene3D" id="3.30.420.10">
    <property type="entry name" value="Ribonuclease H-like superfamily/Ribonuclease H"/>
    <property type="match status" value="1"/>
</dbReference>
<dbReference type="KEGG" id="hir:HETIRDRAFT_14511"/>
<feature type="domain" description="RNase H type-1" evidence="1">
    <location>
        <begin position="1"/>
        <end position="54"/>
    </location>
</feature>
<feature type="non-terminal residue" evidence="2">
    <location>
        <position position="54"/>
    </location>
</feature>
<dbReference type="GO" id="GO:0003676">
    <property type="term" value="F:nucleic acid binding"/>
    <property type="evidence" value="ECO:0007669"/>
    <property type="project" value="InterPro"/>
</dbReference>
<reference evidence="2 3" key="1">
    <citation type="journal article" date="2012" name="New Phytol.">
        <title>Insight into trade-off between wood decay and parasitism from the genome of a fungal forest pathogen.</title>
        <authorList>
            <person name="Olson A."/>
            <person name="Aerts A."/>
            <person name="Asiegbu F."/>
            <person name="Belbahri L."/>
            <person name="Bouzid O."/>
            <person name="Broberg A."/>
            <person name="Canback B."/>
            <person name="Coutinho P.M."/>
            <person name="Cullen D."/>
            <person name="Dalman K."/>
            <person name="Deflorio G."/>
            <person name="van Diepen L.T."/>
            <person name="Dunand C."/>
            <person name="Duplessis S."/>
            <person name="Durling M."/>
            <person name="Gonthier P."/>
            <person name="Grimwood J."/>
            <person name="Fossdal C.G."/>
            <person name="Hansson D."/>
            <person name="Henrissat B."/>
            <person name="Hietala A."/>
            <person name="Himmelstrand K."/>
            <person name="Hoffmeister D."/>
            <person name="Hogberg N."/>
            <person name="James T.Y."/>
            <person name="Karlsson M."/>
            <person name="Kohler A."/>
            <person name="Kues U."/>
            <person name="Lee Y.H."/>
            <person name="Lin Y.C."/>
            <person name="Lind M."/>
            <person name="Lindquist E."/>
            <person name="Lombard V."/>
            <person name="Lucas S."/>
            <person name="Lunden K."/>
            <person name="Morin E."/>
            <person name="Murat C."/>
            <person name="Park J."/>
            <person name="Raffaello T."/>
            <person name="Rouze P."/>
            <person name="Salamov A."/>
            <person name="Schmutz J."/>
            <person name="Solheim H."/>
            <person name="Stahlberg J."/>
            <person name="Velez H."/>
            <person name="de Vries R.P."/>
            <person name="Wiebenga A."/>
            <person name="Woodward S."/>
            <person name="Yakovlev I."/>
            <person name="Garbelotto M."/>
            <person name="Martin F."/>
            <person name="Grigoriev I.V."/>
            <person name="Stenlid J."/>
        </authorList>
    </citation>
    <scope>NUCLEOTIDE SEQUENCE [LARGE SCALE GENOMIC DNA]</scope>
    <source>
        <strain evidence="2 3">TC 32-1</strain>
    </source>
</reference>
<evidence type="ECO:0000313" key="2">
    <source>
        <dbReference type="EMBL" id="ETW82499.1"/>
    </source>
</evidence>
<dbReference type="RefSeq" id="XP_009544593.1">
    <property type="nucleotide sequence ID" value="XM_009546298.1"/>
</dbReference>
<dbReference type="InterPro" id="IPR002156">
    <property type="entry name" value="RNaseH_domain"/>
</dbReference>
<dbReference type="PROSITE" id="PS50879">
    <property type="entry name" value="RNASE_H_1"/>
    <property type="match status" value="1"/>
</dbReference>
<keyword evidence="3" id="KW-1185">Reference proteome</keyword>
<evidence type="ECO:0000313" key="3">
    <source>
        <dbReference type="Proteomes" id="UP000030671"/>
    </source>
</evidence>
<organism evidence="2 3">
    <name type="scientific">Heterobasidion irregulare (strain TC 32-1)</name>
    <dbReference type="NCBI Taxonomy" id="747525"/>
    <lineage>
        <taxon>Eukaryota</taxon>
        <taxon>Fungi</taxon>
        <taxon>Dikarya</taxon>
        <taxon>Basidiomycota</taxon>
        <taxon>Agaricomycotina</taxon>
        <taxon>Agaricomycetes</taxon>
        <taxon>Russulales</taxon>
        <taxon>Bondarzewiaceae</taxon>
        <taxon>Heterobasidion</taxon>
        <taxon>Heterobasidion annosum species complex</taxon>
    </lineage>
</organism>
<dbReference type="HOGENOM" id="CLU_3055967_0_0_1"/>
<dbReference type="InterPro" id="IPR036397">
    <property type="entry name" value="RNaseH_sf"/>
</dbReference>
<dbReference type="InterPro" id="IPR012337">
    <property type="entry name" value="RNaseH-like_sf"/>
</dbReference>
<name>W4K9S0_HETIT</name>
<dbReference type="SUPFAM" id="SSF53098">
    <property type="entry name" value="Ribonuclease H-like"/>
    <property type="match status" value="1"/>
</dbReference>
<dbReference type="InParanoid" id="W4K9S0"/>
<protein>
    <recommendedName>
        <fullName evidence="1">RNase H type-1 domain-containing protein</fullName>
    </recommendedName>
</protein>
<proteinExistence type="predicted"/>
<gene>
    <name evidence="2" type="ORF">HETIRDRAFT_14511</name>
</gene>
<dbReference type="GO" id="GO:0004523">
    <property type="term" value="F:RNA-DNA hybrid ribonuclease activity"/>
    <property type="evidence" value="ECO:0007669"/>
    <property type="project" value="InterPro"/>
</dbReference>
<dbReference type="Pfam" id="PF00075">
    <property type="entry name" value="RNase_H"/>
    <property type="match status" value="1"/>
</dbReference>
<sequence>WEDAGWINIDNKELLKATAYQLRMRLAPTTFRWVKGHNRDLENERADTLAKEGA</sequence>